<organism evidence="1 2">
    <name type="scientific">Lysinibacillus agricola</name>
    <dbReference type="NCBI Taxonomy" id="2590012"/>
    <lineage>
        <taxon>Bacteria</taxon>
        <taxon>Bacillati</taxon>
        <taxon>Bacillota</taxon>
        <taxon>Bacilli</taxon>
        <taxon>Bacillales</taxon>
        <taxon>Bacillaceae</taxon>
        <taxon>Lysinibacillus</taxon>
    </lineage>
</organism>
<dbReference type="PANTHER" id="PTHR41263:SF1">
    <property type="entry name" value="ASPARTYL-PHOSPHATE PHOSPHATASE YISI"/>
    <property type="match status" value="1"/>
</dbReference>
<dbReference type="InterPro" id="IPR037208">
    <property type="entry name" value="Spo0E-like_sf"/>
</dbReference>
<dbReference type="EMBL" id="CP067341">
    <property type="protein sequence ID" value="QQP12949.1"/>
    <property type="molecule type" value="Genomic_DNA"/>
</dbReference>
<dbReference type="Gene3D" id="4.10.280.10">
    <property type="entry name" value="Helix-loop-helix DNA-binding domain"/>
    <property type="match status" value="1"/>
</dbReference>
<evidence type="ECO:0000313" key="2">
    <source>
        <dbReference type="Proteomes" id="UP000596049"/>
    </source>
</evidence>
<gene>
    <name evidence="1" type="ORF">FJQ98_02400</name>
</gene>
<dbReference type="InterPro" id="IPR018540">
    <property type="entry name" value="Spo0E-like"/>
</dbReference>
<dbReference type="SUPFAM" id="SSF140500">
    <property type="entry name" value="BAS1536-like"/>
    <property type="match status" value="1"/>
</dbReference>
<dbReference type="InterPro" id="IPR036638">
    <property type="entry name" value="HLH_DNA-bd_sf"/>
</dbReference>
<proteinExistence type="predicted"/>
<evidence type="ECO:0000313" key="1">
    <source>
        <dbReference type="EMBL" id="QQP12949.1"/>
    </source>
</evidence>
<dbReference type="PANTHER" id="PTHR41263">
    <property type="entry name" value="ASPARTYL-PHOSPHATE PHOSPHATASE YISI"/>
    <property type="match status" value="1"/>
</dbReference>
<reference evidence="1 2" key="1">
    <citation type="submission" date="2020-01" db="EMBL/GenBank/DDBJ databases">
        <authorList>
            <person name="Liu G."/>
            <person name="Liu B."/>
        </authorList>
    </citation>
    <scope>NUCLEOTIDE SEQUENCE [LARGE SCALE GENOMIC DNA]</scope>
    <source>
        <strain evidence="1 2">FJAT-51161</strain>
    </source>
</reference>
<keyword evidence="2" id="KW-1185">Reference proteome</keyword>
<dbReference type="Pfam" id="PF09388">
    <property type="entry name" value="SpoOE-like"/>
    <property type="match status" value="1"/>
</dbReference>
<dbReference type="InterPro" id="IPR053028">
    <property type="entry name" value="Spo0E-like_phosphatase"/>
</dbReference>
<sequence>MNVEMNCITLRYLVENKRAEMIQLTKHYMLTSLEVIRISQELDNLLNMLRKCE</sequence>
<accession>A0ABX7AXM9</accession>
<name>A0ABX7AXM9_9BACI</name>
<dbReference type="Proteomes" id="UP000596049">
    <property type="component" value="Chromosome"/>
</dbReference>
<protein>
    <submittedName>
        <fullName evidence="1">Aspartyl-phosphate phosphatase Spo0E family protein</fullName>
    </submittedName>
</protein>